<dbReference type="OrthoDB" id="2106440at2"/>
<dbReference type="EMBL" id="PTIS01000001">
    <property type="protein sequence ID" value="PPK49396.1"/>
    <property type="molecule type" value="Genomic_DNA"/>
</dbReference>
<name>A0A2S6G0J6_9CLOT</name>
<dbReference type="InterPro" id="IPR012312">
    <property type="entry name" value="Hemerythrin-like"/>
</dbReference>
<dbReference type="PANTHER" id="PTHR35585">
    <property type="entry name" value="HHE DOMAIN PROTEIN (AFU_ORTHOLOGUE AFUA_4G00730)"/>
    <property type="match status" value="1"/>
</dbReference>
<comment type="caution">
    <text evidence="2">The sequence shown here is derived from an EMBL/GenBank/DDBJ whole genome shotgun (WGS) entry which is preliminary data.</text>
</comment>
<sequence>MDILSEIKKEHENFRKIADEISKTTSRAEKTREKKFKKLKDDVKAHHESEEYVLFPDLKNHTESKEITLEGIEEHKVIHYLLDEIDKIKTTDETFSAKFSVFKEILEHHMDEEEKDLFEKARKVLSKDKLEEMKDSFESKKTIEK</sequence>
<organism evidence="2 3">
    <name type="scientific">Clostridium algidicarnis DSM 15099</name>
    <dbReference type="NCBI Taxonomy" id="1121295"/>
    <lineage>
        <taxon>Bacteria</taxon>
        <taxon>Bacillati</taxon>
        <taxon>Bacillota</taxon>
        <taxon>Clostridia</taxon>
        <taxon>Eubacteriales</taxon>
        <taxon>Clostridiaceae</taxon>
        <taxon>Clostridium</taxon>
    </lineage>
</organism>
<dbReference type="AlphaFoldDB" id="A0A2S6G0J6"/>
<dbReference type="Proteomes" id="UP000239863">
    <property type="component" value="Unassembled WGS sequence"/>
</dbReference>
<dbReference type="PANTHER" id="PTHR35585:SF1">
    <property type="entry name" value="HHE DOMAIN PROTEIN (AFU_ORTHOLOGUE AFUA_4G00730)"/>
    <property type="match status" value="1"/>
</dbReference>
<evidence type="ECO:0000313" key="2">
    <source>
        <dbReference type="EMBL" id="PPK49396.1"/>
    </source>
</evidence>
<feature type="domain" description="Hemerythrin-like" evidence="1">
    <location>
        <begin position="3"/>
        <end position="121"/>
    </location>
</feature>
<evidence type="ECO:0000313" key="3">
    <source>
        <dbReference type="Proteomes" id="UP000239863"/>
    </source>
</evidence>
<dbReference type="CDD" id="cd12108">
    <property type="entry name" value="Hr-like"/>
    <property type="match status" value="1"/>
</dbReference>
<dbReference type="Pfam" id="PF01814">
    <property type="entry name" value="Hemerythrin"/>
    <property type="match status" value="1"/>
</dbReference>
<dbReference type="Gene3D" id="1.20.120.520">
    <property type="entry name" value="nmb1532 protein domain like"/>
    <property type="match status" value="1"/>
</dbReference>
<gene>
    <name evidence="2" type="ORF">BD821_10156</name>
</gene>
<protein>
    <submittedName>
        <fullName evidence="2">Hemerythrin HHE cation binding domain-containing protein</fullName>
    </submittedName>
</protein>
<reference evidence="2 3" key="1">
    <citation type="submission" date="2018-02" db="EMBL/GenBank/DDBJ databases">
        <title>Genomic Encyclopedia of Archaeal and Bacterial Type Strains, Phase II (KMG-II): from individual species to whole genera.</title>
        <authorList>
            <person name="Goeker M."/>
        </authorList>
    </citation>
    <scope>NUCLEOTIDE SEQUENCE [LARGE SCALE GENOMIC DNA]</scope>
    <source>
        <strain evidence="2 3">DSM 15099</strain>
    </source>
</reference>
<proteinExistence type="predicted"/>
<evidence type="ECO:0000259" key="1">
    <source>
        <dbReference type="Pfam" id="PF01814"/>
    </source>
</evidence>
<accession>A0A2S6G0J6</accession>
<dbReference type="STRING" id="37659.GCA_000703125_00018"/>
<dbReference type="RefSeq" id="WP_104408809.1">
    <property type="nucleotide sequence ID" value="NZ_PTIS01000001.1"/>
</dbReference>